<sequence length="797" mass="89863">MDESVDSKLIMDNKSNYSDLSKYNSTYSPVTYLNYPVRDSLCFVIPLTFIYSLILISGILGNVITCIVITRNKNMHTATNYYLFSLAISDLLLLVSGLPQEIYNMWYRYPYPFDEAVCILQGFAAETSSNATVLTITAFTLERTAGLSTSKLKETLPTQWNTFDDFKSVAFSQYRIYLSEENWRDGTCNCTAFNKKYNYVPISHISQIQQHHLQHQQLEQPNFISNTRHAEIGSNRSNKLEKTVKAKSGLNKESLSEYTANNNRTKEEIPSTQKRKEKKLRSQFAKQSTEEKNGSAEAYDSIPELEPAIKLSKQNVTAPKYPQQKPKKNYVPESDDECYVSEEDFDESDYATWTSDNQTQQRQFNKEKFPVEVEVQLTKKQRKKLAQKQRRLQKNGHTNNELVKDNNINPVNSKIIASNRGTEVNGVTLPPGITVSRVNPATAKSSRDRLESRISQPVPPQEISLMHTPSTMGVSFPMNMSGEDSNSFRMSASTPHVSEQQLLASAKSKQKKQKDKTKKAVESHAAYQEEKLITLRNPLFHTNSVILQGLPGMPPMSAMSAQLPEIIDQPATITTNKETGMCTIRSMSMHQGQSNASGFGPYGHSQSYIHPESHQLNYASFNYGQMGNAYNLLRSEPKETVAITQQEQQQQQEIGFNLRVGGRLNNEITIHDISESKFLRNQPVLPPFNSAEKKHIPSPSSHHSQAHIHPSNLAVGSRNDDKISEFDDGASVSTQTVNSSVQESEERDEHPTNTRTPKNRSDTHSMNETISETMSETMSSDSCCTCDELNFIKSLTI</sequence>
<feature type="region of interest" description="Disordered" evidence="9">
    <location>
        <begin position="314"/>
        <end position="338"/>
    </location>
</feature>
<comment type="subcellular location">
    <subcellularLocation>
        <location evidence="1">Membrane</location>
        <topology evidence="1">Multi-pass membrane protein</topology>
    </subcellularLocation>
</comment>
<keyword evidence="4 10" id="KW-1133">Transmembrane helix</keyword>
<dbReference type="PROSITE" id="PS50262">
    <property type="entry name" value="G_PROTEIN_RECEP_F1_2"/>
    <property type="match status" value="1"/>
</dbReference>
<gene>
    <name evidence="12" type="primary">PK1-R_0</name>
    <name evidence="12" type="ORF">Bhyg_12654</name>
</gene>
<evidence type="ECO:0000256" key="2">
    <source>
        <dbReference type="ARBA" id="ARBA00010663"/>
    </source>
</evidence>
<feature type="transmembrane region" description="Helical" evidence="10">
    <location>
        <begin position="43"/>
        <end position="69"/>
    </location>
</feature>
<dbReference type="OrthoDB" id="5950040at2759"/>
<dbReference type="SUPFAM" id="SSF81321">
    <property type="entry name" value="Family A G protein-coupled receptor-like"/>
    <property type="match status" value="1"/>
</dbReference>
<evidence type="ECO:0000313" key="13">
    <source>
        <dbReference type="Proteomes" id="UP001151699"/>
    </source>
</evidence>
<dbReference type="EMBL" id="WJQU01000003">
    <property type="protein sequence ID" value="KAJ6639907.1"/>
    <property type="molecule type" value="Genomic_DNA"/>
</dbReference>
<dbReference type="Gene3D" id="1.20.1070.10">
    <property type="entry name" value="Rhodopsin 7-helix transmembrane proteins"/>
    <property type="match status" value="1"/>
</dbReference>
<dbReference type="GO" id="GO:0008188">
    <property type="term" value="F:neuropeptide receptor activity"/>
    <property type="evidence" value="ECO:0007669"/>
    <property type="project" value="TreeGrafter"/>
</dbReference>
<dbReference type="AlphaFoldDB" id="A0A9Q0MXM6"/>
<evidence type="ECO:0000256" key="7">
    <source>
        <dbReference type="ARBA" id="ARBA00023170"/>
    </source>
</evidence>
<comment type="caution">
    <text evidence="12">The sequence shown here is derived from an EMBL/GenBank/DDBJ whole genome shotgun (WGS) entry which is preliminary data.</text>
</comment>
<feature type="compositionally biased region" description="Low complexity" evidence="9">
    <location>
        <begin position="697"/>
        <end position="711"/>
    </location>
</feature>
<reference evidence="12" key="1">
    <citation type="submission" date="2022-07" db="EMBL/GenBank/DDBJ databases">
        <authorList>
            <person name="Trinca V."/>
            <person name="Uliana J.V.C."/>
            <person name="Torres T.T."/>
            <person name="Ward R.J."/>
            <person name="Monesi N."/>
        </authorList>
    </citation>
    <scope>NUCLEOTIDE SEQUENCE</scope>
    <source>
        <strain evidence="12">HSMRA1968</strain>
        <tissue evidence="12">Whole embryos</tissue>
    </source>
</reference>
<keyword evidence="8" id="KW-0807">Transducer</keyword>
<feature type="region of interest" description="Disordered" evidence="9">
    <location>
        <begin position="435"/>
        <end position="468"/>
    </location>
</feature>
<dbReference type="PANTHER" id="PTHR24243:SF208">
    <property type="entry name" value="PYROKININ-1 RECEPTOR"/>
    <property type="match status" value="1"/>
</dbReference>
<comment type="similarity">
    <text evidence="2">Belongs to the G-protein coupled receptor 1 family.</text>
</comment>
<keyword evidence="5" id="KW-0297">G-protein coupled receptor</keyword>
<dbReference type="InterPro" id="IPR017452">
    <property type="entry name" value="GPCR_Rhodpsn_7TM"/>
</dbReference>
<feature type="compositionally biased region" description="Polar residues" evidence="9">
    <location>
        <begin position="484"/>
        <end position="499"/>
    </location>
</feature>
<evidence type="ECO:0000256" key="1">
    <source>
        <dbReference type="ARBA" id="ARBA00004141"/>
    </source>
</evidence>
<dbReference type="PRINTS" id="PR00237">
    <property type="entry name" value="GPCRRHODOPSN"/>
</dbReference>
<evidence type="ECO:0000256" key="9">
    <source>
        <dbReference type="SAM" id="MobiDB-lite"/>
    </source>
</evidence>
<name>A0A9Q0MXM6_9DIPT</name>
<dbReference type="PANTHER" id="PTHR24243">
    <property type="entry name" value="G-PROTEIN COUPLED RECEPTOR"/>
    <property type="match status" value="1"/>
</dbReference>
<evidence type="ECO:0000256" key="6">
    <source>
        <dbReference type="ARBA" id="ARBA00023136"/>
    </source>
</evidence>
<feature type="compositionally biased region" description="Low complexity" evidence="9">
    <location>
        <begin position="731"/>
        <end position="742"/>
    </location>
</feature>
<feature type="compositionally biased region" description="Basic residues" evidence="9">
    <location>
        <begin position="508"/>
        <end position="517"/>
    </location>
</feature>
<feature type="domain" description="G-protein coupled receptors family 1 profile" evidence="11">
    <location>
        <begin position="61"/>
        <end position="157"/>
    </location>
</feature>
<keyword evidence="7 12" id="KW-0675">Receptor</keyword>
<keyword evidence="3 10" id="KW-0812">Transmembrane</keyword>
<keyword evidence="13" id="KW-1185">Reference proteome</keyword>
<evidence type="ECO:0000256" key="4">
    <source>
        <dbReference type="ARBA" id="ARBA00022989"/>
    </source>
</evidence>
<feature type="region of interest" description="Disordered" evidence="9">
    <location>
        <begin position="484"/>
        <end position="523"/>
    </location>
</feature>
<accession>A0A9Q0MXM6</accession>
<evidence type="ECO:0000256" key="3">
    <source>
        <dbReference type="ARBA" id="ARBA00022692"/>
    </source>
</evidence>
<keyword evidence="6 10" id="KW-0472">Membrane</keyword>
<feature type="compositionally biased region" description="Polar residues" evidence="9">
    <location>
        <begin position="251"/>
        <end position="263"/>
    </location>
</feature>
<dbReference type="Pfam" id="PF00001">
    <property type="entry name" value="7tm_1"/>
    <property type="match status" value="1"/>
</dbReference>
<feature type="compositionally biased region" description="Low complexity" evidence="9">
    <location>
        <begin position="319"/>
        <end position="332"/>
    </location>
</feature>
<protein>
    <submittedName>
        <fullName evidence="12">Pyrokinin-1 receptor</fullName>
    </submittedName>
</protein>
<evidence type="ECO:0000256" key="10">
    <source>
        <dbReference type="SAM" id="Phobius"/>
    </source>
</evidence>
<feature type="transmembrane region" description="Helical" evidence="10">
    <location>
        <begin position="81"/>
        <end position="98"/>
    </location>
</feature>
<feature type="region of interest" description="Disordered" evidence="9">
    <location>
        <begin position="684"/>
        <end position="765"/>
    </location>
</feature>
<evidence type="ECO:0000313" key="12">
    <source>
        <dbReference type="EMBL" id="KAJ6639907.1"/>
    </source>
</evidence>
<dbReference type="GO" id="GO:0005886">
    <property type="term" value="C:plasma membrane"/>
    <property type="evidence" value="ECO:0007669"/>
    <property type="project" value="TreeGrafter"/>
</dbReference>
<feature type="region of interest" description="Disordered" evidence="9">
    <location>
        <begin position="384"/>
        <end position="406"/>
    </location>
</feature>
<proteinExistence type="inferred from homology"/>
<dbReference type="Proteomes" id="UP001151699">
    <property type="component" value="Chromosome X"/>
</dbReference>
<evidence type="ECO:0000259" key="11">
    <source>
        <dbReference type="PROSITE" id="PS50262"/>
    </source>
</evidence>
<evidence type="ECO:0000256" key="8">
    <source>
        <dbReference type="ARBA" id="ARBA00023224"/>
    </source>
</evidence>
<feature type="compositionally biased region" description="Polar residues" evidence="9">
    <location>
        <begin position="395"/>
        <end position="406"/>
    </location>
</feature>
<dbReference type="InterPro" id="IPR000276">
    <property type="entry name" value="GPCR_Rhodpsn"/>
</dbReference>
<feature type="region of interest" description="Disordered" evidence="9">
    <location>
        <begin position="233"/>
        <end position="300"/>
    </location>
</feature>
<evidence type="ECO:0000256" key="5">
    <source>
        <dbReference type="ARBA" id="ARBA00023040"/>
    </source>
</evidence>
<feature type="compositionally biased region" description="Basic residues" evidence="9">
    <location>
        <begin position="384"/>
        <end position="394"/>
    </location>
</feature>
<organism evidence="12 13">
    <name type="scientific">Pseudolycoriella hygida</name>
    <dbReference type="NCBI Taxonomy" id="35572"/>
    <lineage>
        <taxon>Eukaryota</taxon>
        <taxon>Metazoa</taxon>
        <taxon>Ecdysozoa</taxon>
        <taxon>Arthropoda</taxon>
        <taxon>Hexapoda</taxon>
        <taxon>Insecta</taxon>
        <taxon>Pterygota</taxon>
        <taxon>Neoptera</taxon>
        <taxon>Endopterygota</taxon>
        <taxon>Diptera</taxon>
        <taxon>Nematocera</taxon>
        <taxon>Sciaroidea</taxon>
        <taxon>Sciaridae</taxon>
        <taxon>Pseudolycoriella</taxon>
    </lineage>
</organism>